<feature type="compositionally biased region" description="Polar residues" evidence="1">
    <location>
        <begin position="253"/>
        <end position="264"/>
    </location>
</feature>
<evidence type="ECO:0000313" key="2">
    <source>
        <dbReference type="EMBL" id="PPQ83137.1"/>
    </source>
</evidence>
<dbReference type="Proteomes" id="UP000283269">
    <property type="component" value="Unassembled WGS sequence"/>
</dbReference>
<proteinExistence type="predicted"/>
<comment type="caution">
    <text evidence="2">The sequence shown here is derived from an EMBL/GenBank/DDBJ whole genome shotgun (WGS) entry which is preliminary data.</text>
</comment>
<evidence type="ECO:0000313" key="3">
    <source>
        <dbReference type="Proteomes" id="UP000283269"/>
    </source>
</evidence>
<feature type="region of interest" description="Disordered" evidence="1">
    <location>
        <begin position="222"/>
        <end position="264"/>
    </location>
</feature>
<accession>A0A409WXB9</accession>
<dbReference type="AlphaFoldDB" id="A0A409WXB9"/>
<dbReference type="EMBL" id="NHYD01003045">
    <property type="protein sequence ID" value="PPQ83137.1"/>
    <property type="molecule type" value="Genomic_DNA"/>
</dbReference>
<feature type="compositionally biased region" description="Basic and acidic residues" evidence="1">
    <location>
        <begin position="227"/>
        <end position="237"/>
    </location>
</feature>
<reference evidence="2 3" key="1">
    <citation type="journal article" date="2018" name="Evol. Lett.">
        <title>Horizontal gene cluster transfer increased hallucinogenic mushroom diversity.</title>
        <authorList>
            <person name="Reynolds H.T."/>
            <person name="Vijayakumar V."/>
            <person name="Gluck-Thaler E."/>
            <person name="Korotkin H.B."/>
            <person name="Matheny P.B."/>
            <person name="Slot J.C."/>
        </authorList>
    </citation>
    <scope>NUCLEOTIDE SEQUENCE [LARGE SCALE GENOMIC DNA]</scope>
    <source>
        <strain evidence="2 3">2631</strain>
    </source>
</reference>
<dbReference type="InParanoid" id="A0A409WXB9"/>
<gene>
    <name evidence="2" type="ORF">CVT25_003714</name>
</gene>
<organism evidence="2 3">
    <name type="scientific">Psilocybe cyanescens</name>
    <dbReference type="NCBI Taxonomy" id="93625"/>
    <lineage>
        <taxon>Eukaryota</taxon>
        <taxon>Fungi</taxon>
        <taxon>Dikarya</taxon>
        <taxon>Basidiomycota</taxon>
        <taxon>Agaricomycotina</taxon>
        <taxon>Agaricomycetes</taxon>
        <taxon>Agaricomycetidae</taxon>
        <taxon>Agaricales</taxon>
        <taxon>Agaricineae</taxon>
        <taxon>Strophariaceae</taxon>
        <taxon>Psilocybe</taxon>
    </lineage>
</organism>
<name>A0A409WXB9_PSICY</name>
<evidence type="ECO:0000256" key="1">
    <source>
        <dbReference type="SAM" id="MobiDB-lite"/>
    </source>
</evidence>
<dbReference type="OrthoDB" id="3222453at2759"/>
<sequence length="432" mass="48373">MFLPHDDPLNSLAVLSPPPGYVPLSPPSESEIVSMPDYFLPGSVVASKGTEITRVSETPLHLEFDSSEPEAAFLVLPEGASRQDMVSTRMTDYLQRHAFNWIRYFEYSGGKHIVPNGNLYIVTGHDKARMCHMAAFPARMATGSRKMSAKYMDGKLYCSQNTTESPMDPPDPVEKEECVFLRGIRLSLNSADWDRHFQSLPQSLTPASILLYTPALSDQLEFIPPSHSDESVSDRSHNNATTVDSRGRDNAHADNQVNEDANNFVSANARTSISEQSRDDSFSDDSIVPEPPKSLEHYSFHPSDIVAQLMLNECPKAKLAFVDDYFWSVLSGQNDRETTQAPLTHPCTQGGFVSDFGILLEEVFKFYDIVEKDGVATIVCKTNRQDSWFVNLLRRFWPKQSREAHQWAADIVADLVRQGEDSLGDEKHVLHA</sequence>
<protein>
    <submittedName>
        <fullName evidence="2">Uncharacterized protein</fullName>
    </submittedName>
</protein>
<keyword evidence="3" id="KW-1185">Reference proteome</keyword>